<feature type="region of interest" description="Disordered" evidence="1">
    <location>
        <begin position="51"/>
        <end position="166"/>
    </location>
</feature>
<feature type="compositionally biased region" description="Basic and acidic residues" evidence="1">
    <location>
        <begin position="129"/>
        <end position="150"/>
    </location>
</feature>
<name>A0ABN9XSM1_9DINO</name>
<feature type="compositionally biased region" description="Basic residues" evidence="1">
    <location>
        <begin position="56"/>
        <end position="67"/>
    </location>
</feature>
<evidence type="ECO:0000313" key="3">
    <source>
        <dbReference type="Proteomes" id="UP001189429"/>
    </source>
</evidence>
<evidence type="ECO:0000256" key="1">
    <source>
        <dbReference type="SAM" id="MobiDB-lite"/>
    </source>
</evidence>
<dbReference type="EMBL" id="CAUYUJ010020957">
    <property type="protein sequence ID" value="CAK0901623.1"/>
    <property type="molecule type" value="Genomic_DNA"/>
</dbReference>
<accession>A0ABN9XSM1</accession>
<gene>
    <name evidence="2" type="ORF">PCOR1329_LOCUS78522</name>
</gene>
<feature type="compositionally biased region" description="Basic and acidic residues" evidence="1">
    <location>
        <begin position="98"/>
        <end position="107"/>
    </location>
</feature>
<comment type="caution">
    <text evidence="2">The sequence shown here is derived from an EMBL/GenBank/DDBJ whole genome shotgun (WGS) entry which is preliminary data.</text>
</comment>
<proteinExistence type="predicted"/>
<reference evidence="2" key="1">
    <citation type="submission" date="2023-10" db="EMBL/GenBank/DDBJ databases">
        <authorList>
            <person name="Chen Y."/>
            <person name="Shah S."/>
            <person name="Dougan E. K."/>
            <person name="Thang M."/>
            <person name="Chan C."/>
        </authorList>
    </citation>
    <scope>NUCLEOTIDE SEQUENCE [LARGE SCALE GENOMIC DNA]</scope>
</reference>
<organism evidence="2 3">
    <name type="scientific">Prorocentrum cordatum</name>
    <dbReference type="NCBI Taxonomy" id="2364126"/>
    <lineage>
        <taxon>Eukaryota</taxon>
        <taxon>Sar</taxon>
        <taxon>Alveolata</taxon>
        <taxon>Dinophyceae</taxon>
        <taxon>Prorocentrales</taxon>
        <taxon>Prorocentraceae</taxon>
        <taxon>Prorocentrum</taxon>
    </lineage>
</organism>
<sequence>MASSATPLATDMATSCASSSRVTGRLFADTALLSSLTLSNLGLCHLSGVAPQRSAPCRRGRRGRRQRLAASPTEGPQAAGYEGRLGQLAAARAAGARGYDRLGDRAQDRRRRRLTGPRNPERPPTTTSPERRLGLHPPAWEEPRRGFRRDGPRRHLPGPPDVMDSS</sequence>
<dbReference type="Proteomes" id="UP001189429">
    <property type="component" value="Unassembled WGS sequence"/>
</dbReference>
<evidence type="ECO:0000313" key="2">
    <source>
        <dbReference type="EMBL" id="CAK0901623.1"/>
    </source>
</evidence>
<keyword evidence="3" id="KW-1185">Reference proteome</keyword>
<protein>
    <submittedName>
        <fullName evidence="2">Uncharacterized protein</fullName>
    </submittedName>
</protein>
<feature type="compositionally biased region" description="Low complexity" evidence="1">
    <location>
        <begin position="84"/>
        <end position="97"/>
    </location>
</feature>